<dbReference type="EMBL" id="VOSL01000043">
    <property type="protein sequence ID" value="TXD36819.1"/>
    <property type="molecule type" value="Genomic_DNA"/>
</dbReference>
<dbReference type="PANTHER" id="PTHR11085">
    <property type="entry name" value="NAD-DEPENDENT PROTEIN DEACYLASE SIRTUIN-5, MITOCHONDRIAL-RELATED"/>
    <property type="match status" value="1"/>
</dbReference>
<reference evidence="6 7" key="1">
    <citation type="submission" date="2019-08" db="EMBL/GenBank/DDBJ databases">
        <title>Bradymonadales sp. TMQ2.</title>
        <authorList>
            <person name="Liang Q."/>
        </authorList>
    </citation>
    <scope>NUCLEOTIDE SEQUENCE [LARGE SCALE GENOMIC DNA]</scope>
    <source>
        <strain evidence="6 7">TMQ2</strain>
    </source>
</reference>
<protein>
    <recommendedName>
        <fullName evidence="1">protein acetyllysine N-acetyltransferase</fullName>
        <ecNumber evidence="1">2.3.1.286</ecNumber>
    </recommendedName>
</protein>
<dbReference type="InterPro" id="IPR050134">
    <property type="entry name" value="NAD-dep_sirtuin_deacylases"/>
</dbReference>
<comment type="caution">
    <text evidence="6">The sequence shown here is derived from an EMBL/GenBank/DDBJ whole genome shotgun (WGS) entry which is preliminary data.</text>
</comment>
<evidence type="ECO:0000256" key="3">
    <source>
        <dbReference type="ARBA" id="ARBA00023027"/>
    </source>
</evidence>
<dbReference type="Pfam" id="PF02146">
    <property type="entry name" value="SIR2"/>
    <property type="match status" value="1"/>
</dbReference>
<dbReference type="InterPro" id="IPR003000">
    <property type="entry name" value="Sirtuin"/>
</dbReference>
<feature type="binding site" evidence="4">
    <location>
        <position position="188"/>
    </location>
    <ligand>
        <name>Zn(2+)</name>
        <dbReference type="ChEBI" id="CHEBI:29105"/>
    </ligand>
</feature>
<accession>A0A5C6X4X9</accession>
<dbReference type="GO" id="GO:0017136">
    <property type="term" value="F:histone deacetylase activity, NAD-dependent"/>
    <property type="evidence" value="ECO:0007669"/>
    <property type="project" value="TreeGrafter"/>
</dbReference>
<dbReference type="Gene3D" id="3.30.1600.10">
    <property type="entry name" value="SIR2/SIRT2 'Small Domain"/>
    <property type="match status" value="1"/>
</dbReference>
<dbReference type="AlphaFoldDB" id="A0A5C6X4X9"/>
<evidence type="ECO:0000256" key="1">
    <source>
        <dbReference type="ARBA" id="ARBA00012928"/>
    </source>
</evidence>
<feature type="binding site" evidence="4">
    <location>
        <position position="165"/>
    </location>
    <ligand>
        <name>Zn(2+)</name>
        <dbReference type="ChEBI" id="CHEBI:29105"/>
    </ligand>
</feature>
<dbReference type="InterPro" id="IPR026590">
    <property type="entry name" value="Ssirtuin_cat_dom"/>
</dbReference>
<feature type="domain" description="Deacetylase sirtuin-type" evidence="5">
    <location>
        <begin position="32"/>
        <end position="286"/>
    </location>
</feature>
<proteinExistence type="predicted"/>
<evidence type="ECO:0000313" key="7">
    <source>
        <dbReference type="Proteomes" id="UP000321046"/>
    </source>
</evidence>
<feature type="active site" description="Proton acceptor" evidence="4">
    <location>
        <position position="157"/>
    </location>
</feature>
<keyword evidence="3" id="KW-0520">NAD</keyword>
<keyword evidence="2" id="KW-0808">Transferase</keyword>
<dbReference type="GO" id="GO:0070403">
    <property type="term" value="F:NAD+ binding"/>
    <property type="evidence" value="ECO:0007669"/>
    <property type="project" value="InterPro"/>
</dbReference>
<keyword evidence="4" id="KW-0862">Zinc</keyword>
<dbReference type="NCBIfam" id="NF001753">
    <property type="entry name" value="PRK00481.1-3"/>
    <property type="match status" value="1"/>
</dbReference>
<dbReference type="EC" id="2.3.1.286" evidence="1"/>
<feature type="binding site" evidence="4">
    <location>
        <position position="168"/>
    </location>
    <ligand>
        <name>Zn(2+)</name>
        <dbReference type="ChEBI" id="CHEBI:29105"/>
    </ligand>
</feature>
<name>A0A5C6X4X9_9DELT</name>
<dbReference type="RefSeq" id="WP_146974135.1">
    <property type="nucleotide sequence ID" value="NZ_VOSL01000043.1"/>
</dbReference>
<organism evidence="6 7">
    <name type="scientific">Lujinxingia vulgaris</name>
    <dbReference type="NCBI Taxonomy" id="2600176"/>
    <lineage>
        <taxon>Bacteria</taxon>
        <taxon>Deltaproteobacteria</taxon>
        <taxon>Bradymonadales</taxon>
        <taxon>Lujinxingiaceae</taxon>
        <taxon>Lujinxingia</taxon>
    </lineage>
</organism>
<feature type="binding site" evidence="4">
    <location>
        <position position="185"/>
    </location>
    <ligand>
        <name>Zn(2+)</name>
        <dbReference type="ChEBI" id="CHEBI:29105"/>
    </ligand>
</feature>
<dbReference type="InterPro" id="IPR029035">
    <property type="entry name" value="DHS-like_NAD/FAD-binding_dom"/>
</dbReference>
<dbReference type="GO" id="GO:0046872">
    <property type="term" value="F:metal ion binding"/>
    <property type="evidence" value="ECO:0007669"/>
    <property type="project" value="UniProtKB-KW"/>
</dbReference>
<evidence type="ECO:0000259" key="5">
    <source>
        <dbReference type="PROSITE" id="PS50305"/>
    </source>
</evidence>
<evidence type="ECO:0000256" key="2">
    <source>
        <dbReference type="ARBA" id="ARBA00022679"/>
    </source>
</evidence>
<dbReference type="PROSITE" id="PS50305">
    <property type="entry name" value="SIRTUIN"/>
    <property type="match status" value="1"/>
</dbReference>
<dbReference type="OrthoDB" id="9800582at2"/>
<dbReference type="Proteomes" id="UP000321046">
    <property type="component" value="Unassembled WGS sequence"/>
</dbReference>
<dbReference type="SUPFAM" id="SSF52467">
    <property type="entry name" value="DHS-like NAD/FAD-binding domain"/>
    <property type="match status" value="1"/>
</dbReference>
<evidence type="ECO:0000256" key="4">
    <source>
        <dbReference type="PROSITE-ProRule" id="PRU00236"/>
    </source>
</evidence>
<evidence type="ECO:0000313" key="6">
    <source>
        <dbReference type="EMBL" id="TXD36819.1"/>
    </source>
</evidence>
<dbReference type="Gene3D" id="3.40.50.1220">
    <property type="entry name" value="TPP-binding domain"/>
    <property type="match status" value="1"/>
</dbReference>
<gene>
    <name evidence="6" type="ORF">FRC96_08850</name>
</gene>
<sequence>MLKSIARAVVRKVIDRAADLVPPMLDPRLRSQRMNLPAIDRAAHVLKGKPRVLVCVGSGLSAESGVPTFRGPGGIYSDEEIAHLTHVDTFETDREHMLRWYQERREQLHSIHPNPGHHALIGLSQTGEYTVSTQNVDHLLEAASDAAGFRPRIYHLHGSLLSVRCHQCDYEVEDLHLDLSKQPGCPKCGGPLRPGVVWFGETLPEDALEKSMEVARNADVCLILGTSGLVYPAAALPETARRHGATLIEVNPHLSALSDISDVVIRGKTGEVLPVLLRRVQDLNQD</sequence>
<keyword evidence="4" id="KW-0479">Metal-binding</keyword>
<dbReference type="InterPro" id="IPR026591">
    <property type="entry name" value="Sirtuin_cat_small_dom_sf"/>
</dbReference>
<dbReference type="PANTHER" id="PTHR11085:SF10">
    <property type="entry name" value="NAD-DEPENDENT PROTEIN DEACYLASE SIRTUIN-5, MITOCHONDRIAL-RELATED"/>
    <property type="match status" value="1"/>
</dbReference>